<dbReference type="Proteomes" id="UP000000305">
    <property type="component" value="Unassembled WGS sequence"/>
</dbReference>
<organism evidence="1 2">
    <name type="scientific">Daphnia pulex</name>
    <name type="common">Water flea</name>
    <dbReference type="NCBI Taxonomy" id="6669"/>
    <lineage>
        <taxon>Eukaryota</taxon>
        <taxon>Metazoa</taxon>
        <taxon>Ecdysozoa</taxon>
        <taxon>Arthropoda</taxon>
        <taxon>Crustacea</taxon>
        <taxon>Branchiopoda</taxon>
        <taxon>Diplostraca</taxon>
        <taxon>Cladocera</taxon>
        <taxon>Anomopoda</taxon>
        <taxon>Daphniidae</taxon>
        <taxon>Daphnia</taxon>
    </lineage>
</organism>
<gene>
    <name evidence="1" type="ORF">DAPPUDRAFT_115246</name>
</gene>
<dbReference type="AlphaFoldDB" id="E9HKR1"/>
<accession>E9HKR1</accession>
<dbReference type="EMBL" id="GL732671">
    <property type="protein sequence ID" value="EFX67672.1"/>
    <property type="molecule type" value="Genomic_DNA"/>
</dbReference>
<dbReference type="InParanoid" id="E9HKR1"/>
<keyword evidence="2" id="KW-1185">Reference proteome</keyword>
<dbReference type="KEGG" id="dpx:DAPPUDRAFT_115246"/>
<evidence type="ECO:0000313" key="2">
    <source>
        <dbReference type="Proteomes" id="UP000000305"/>
    </source>
</evidence>
<sequence>MGNHIKIKLKLNQFLDTLIGYLLQELYIRDDHESHHLNMSLITRLFLSKGEGNCSTPGKLKHISLCRLFHQQFPTETCVVNGNVSTTVNNHQISSDVPDGVVFTSSDVRYKNRPLEGYVANFQGNQPQISYFNYWSNQGSPSAAPVVLDGLVVTHGVNGGPSVEDTPLVLDGLIFKYRDVRPKEPTA</sequence>
<evidence type="ECO:0000313" key="1">
    <source>
        <dbReference type="EMBL" id="EFX67672.1"/>
    </source>
</evidence>
<dbReference type="HOGENOM" id="CLU_1449090_0_0_1"/>
<proteinExistence type="predicted"/>
<name>E9HKR1_DAPPU</name>
<dbReference type="PhylomeDB" id="E9HKR1"/>
<reference evidence="1 2" key="1">
    <citation type="journal article" date="2011" name="Science">
        <title>The ecoresponsive genome of Daphnia pulex.</title>
        <authorList>
            <person name="Colbourne J.K."/>
            <person name="Pfrender M.E."/>
            <person name="Gilbert D."/>
            <person name="Thomas W.K."/>
            <person name="Tucker A."/>
            <person name="Oakley T.H."/>
            <person name="Tokishita S."/>
            <person name="Aerts A."/>
            <person name="Arnold G.J."/>
            <person name="Basu M.K."/>
            <person name="Bauer D.J."/>
            <person name="Caceres C.E."/>
            <person name="Carmel L."/>
            <person name="Casola C."/>
            <person name="Choi J.H."/>
            <person name="Detter J.C."/>
            <person name="Dong Q."/>
            <person name="Dusheyko S."/>
            <person name="Eads B.D."/>
            <person name="Frohlich T."/>
            <person name="Geiler-Samerotte K.A."/>
            <person name="Gerlach D."/>
            <person name="Hatcher P."/>
            <person name="Jogdeo S."/>
            <person name="Krijgsveld J."/>
            <person name="Kriventseva E.V."/>
            <person name="Kultz D."/>
            <person name="Laforsch C."/>
            <person name="Lindquist E."/>
            <person name="Lopez J."/>
            <person name="Manak J.R."/>
            <person name="Muller J."/>
            <person name="Pangilinan J."/>
            <person name="Patwardhan R.P."/>
            <person name="Pitluck S."/>
            <person name="Pritham E.J."/>
            <person name="Rechtsteiner A."/>
            <person name="Rho M."/>
            <person name="Rogozin I.B."/>
            <person name="Sakarya O."/>
            <person name="Salamov A."/>
            <person name="Schaack S."/>
            <person name="Shapiro H."/>
            <person name="Shiga Y."/>
            <person name="Skalitzky C."/>
            <person name="Smith Z."/>
            <person name="Souvorov A."/>
            <person name="Sung W."/>
            <person name="Tang Z."/>
            <person name="Tsuchiya D."/>
            <person name="Tu H."/>
            <person name="Vos H."/>
            <person name="Wang M."/>
            <person name="Wolf Y.I."/>
            <person name="Yamagata H."/>
            <person name="Yamada T."/>
            <person name="Ye Y."/>
            <person name="Shaw J.R."/>
            <person name="Andrews J."/>
            <person name="Crease T.J."/>
            <person name="Tang H."/>
            <person name="Lucas S.M."/>
            <person name="Robertson H.M."/>
            <person name="Bork P."/>
            <person name="Koonin E.V."/>
            <person name="Zdobnov E.M."/>
            <person name="Grigoriev I.V."/>
            <person name="Lynch M."/>
            <person name="Boore J.L."/>
        </authorList>
    </citation>
    <scope>NUCLEOTIDE SEQUENCE [LARGE SCALE GENOMIC DNA]</scope>
</reference>
<protein>
    <submittedName>
        <fullName evidence="1">Uncharacterized protein</fullName>
    </submittedName>
</protein>